<sequence length="141" mass="16053">MHRPRATPLSRAAALPQLIRCFLVGIDRLQRVPFSFLEGVSLFSSSRSTKSPHLNYISPAHPHIRHVPCVARLAPRVGQTLSSRAMVELVWRAAQIFCSSLTKFWHWALRLSTGSYKKVVQDFKPSGQWLKLLNSCTVWRC</sequence>
<proteinExistence type="predicted"/>
<protein>
    <submittedName>
        <fullName evidence="1">Uncharacterized protein</fullName>
    </submittedName>
</protein>
<evidence type="ECO:0000313" key="2">
    <source>
        <dbReference type="Proteomes" id="UP001151752"/>
    </source>
</evidence>
<comment type="caution">
    <text evidence="1">The sequence shown here is derived from an EMBL/GenBank/DDBJ whole genome shotgun (WGS) entry which is preliminary data.</text>
</comment>
<evidence type="ECO:0000313" key="1">
    <source>
        <dbReference type="EMBL" id="KAJ6673009.1"/>
    </source>
</evidence>
<name>A0A9Q0SCT1_9ROSI</name>
<keyword evidence="2" id="KW-1185">Reference proteome</keyword>
<accession>A0A9Q0SCT1</accession>
<gene>
    <name evidence="1" type="ORF">OIU74_025047</name>
</gene>
<reference evidence="1" key="2">
    <citation type="journal article" date="2023" name="Int. J. Mol. Sci.">
        <title>De Novo Assembly and Annotation of 11 Diverse Shrub Willow (Salix) Genomes Reveals Novel Gene Organization in Sex-Linked Regions.</title>
        <authorList>
            <person name="Hyden B."/>
            <person name="Feng K."/>
            <person name="Yates T.B."/>
            <person name="Jawdy S."/>
            <person name="Cereghino C."/>
            <person name="Smart L.B."/>
            <person name="Muchero W."/>
        </authorList>
    </citation>
    <scope>NUCLEOTIDE SEQUENCE</scope>
    <source>
        <tissue evidence="1">Shoot tip</tissue>
    </source>
</reference>
<dbReference type="AlphaFoldDB" id="A0A9Q0SCT1"/>
<dbReference type="EMBL" id="JAPFFM010000558">
    <property type="protein sequence ID" value="KAJ6673009.1"/>
    <property type="molecule type" value="Genomic_DNA"/>
</dbReference>
<dbReference type="Proteomes" id="UP001151752">
    <property type="component" value="Unassembled WGS sequence"/>
</dbReference>
<organism evidence="1 2">
    <name type="scientific">Salix koriyanagi</name>
    <dbReference type="NCBI Taxonomy" id="2511006"/>
    <lineage>
        <taxon>Eukaryota</taxon>
        <taxon>Viridiplantae</taxon>
        <taxon>Streptophyta</taxon>
        <taxon>Embryophyta</taxon>
        <taxon>Tracheophyta</taxon>
        <taxon>Spermatophyta</taxon>
        <taxon>Magnoliopsida</taxon>
        <taxon>eudicotyledons</taxon>
        <taxon>Gunneridae</taxon>
        <taxon>Pentapetalae</taxon>
        <taxon>rosids</taxon>
        <taxon>fabids</taxon>
        <taxon>Malpighiales</taxon>
        <taxon>Salicaceae</taxon>
        <taxon>Saliceae</taxon>
        <taxon>Salix</taxon>
    </lineage>
</organism>
<reference evidence="1" key="1">
    <citation type="submission" date="2022-11" db="EMBL/GenBank/DDBJ databases">
        <authorList>
            <person name="Hyden B.L."/>
            <person name="Feng K."/>
            <person name="Yates T."/>
            <person name="Jawdy S."/>
            <person name="Smart L.B."/>
            <person name="Muchero W."/>
        </authorList>
    </citation>
    <scope>NUCLEOTIDE SEQUENCE</scope>
    <source>
        <tissue evidence="1">Shoot tip</tissue>
    </source>
</reference>